<dbReference type="InterPro" id="IPR052029">
    <property type="entry name" value="PpiD_chaperone"/>
</dbReference>
<proteinExistence type="inferred from homology"/>
<name>A0A3D9DB31_9FLAO</name>
<keyword evidence="11 13" id="KW-0413">Isomerase</keyword>
<dbReference type="Pfam" id="PF13623">
    <property type="entry name" value="SurA_N_2"/>
    <property type="match status" value="1"/>
</dbReference>
<organism evidence="13 14">
    <name type="scientific">Chryseobacterium elymi</name>
    <dbReference type="NCBI Taxonomy" id="395936"/>
    <lineage>
        <taxon>Bacteria</taxon>
        <taxon>Pseudomonadati</taxon>
        <taxon>Bacteroidota</taxon>
        <taxon>Flavobacteriia</taxon>
        <taxon>Flavobacteriales</taxon>
        <taxon>Weeksellaceae</taxon>
        <taxon>Chryseobacterium group</taxon>
        <taxon>Chryseobacterium</taxon>
    </lineage>
</organism>
<keyword evidence="6" id="KW-0472">Membrane</keyword>
<keyword evidence="11" id="KW-0697">Rotamase</keyword>
<keyword evidence="4" id="KW-0812">Transmembrane</keyword>
<dbReference type="PANTHER" id="PTHR47529">
    <property type="entry name" value="PEPTIDYL-PROLYL CIS-TRANS ISOMERASE D"/>
    <property type="match status" value="1"/>
</dbReference>
<dbReference type="Pfam" id="PF13616">
    <property type="entry name" value="Rotamase_3"/>
    <property type="match status" value="1"/>
</dbReference>
<dbReference type="InterPro" id="IPR000297">
    <property type="entry name" value="PPIase_PpiC"/>
</dbReference>
<dbReference type="AlphaFoldDB" id="A0A3D9DB31"/>
<protein>
    <recommendedName>
        <fullName evidence="9">Periplasmic chaperone PpiD</fullName>
    </recommendedName>
    <alternativeName>
        <fullName evidence="10">Periplasmic folding chaperone</fullName>
    </alternativeName>
</protein>
<dbReference type="Proteomes" id="UP000257030">
    <property type="component" value="Unassembled WGS sequence"/>
</dbReference>
<dbReference type="RefSeq" id="WP_116013011.1">
    <property type="nucleotide sequence ID" value="NZ_QNUH01000016.1"/>
</dbReference>
<keyword evidence="2" id="KW-1003">Cell membrane</keyword>
<dbReference type="Gene3D" id="1.10.4030.10">
    <property type="entry name" value="Porin chaperone SurA, peptide-binding domain"/>
    <property type="match status" value="1"/>
</dbReference>
<dbReference type="EMBL" id="QNUH01000016">
    <property type="protein sequence ID" value="REC75158.1"/>
    <property type="molecule type" value="Genomic_DNA"/>
</dbReference>
<keyword evidence="7" id="KW-0143">Chaperone</keyword>
<evidence type="ECO:0000313" key="14">
    <source>
        <dbReference type="Proteomes" id="UP000257030"/>
    </source>
</evidence>
<evidence type="ECO:0000259" key="12">
    <source>
        <dbReference type="PROSITE" id="PS50198"/>
    </source>
</evidence>
<evidence type="ECO:0000313" key="13">
    <source>
        <dbReference type="EMBL" id="REC75158.1"/>
    </source>
</evidence>
<feature type="domain" description="PpiC" evidence="12">
    <location>
        <begin position="342"/>
        <end position="448"/>
    </location>
</feature>
<dbReference type="InterPro" id="IPR027304">
    <property type="entry name" value="Trigger_fact/SurA_dom_sf"/>
</dbReference>
<sequence length="717" mass="79792">MAILGQIRSKPWLLMGVIALALLAFLVNPESIDKVFGKNPDVLGKVNGEKVTREEFNDQLFVLQQQAEQQGRPKTGLEEQAWQLLVQSKLIKQQFEKLGFEMTDDYFWNQIQYDQMFAQQQQFFDEKGNFKTQELKKEIETLKNTNPEGYNQWLKTRKTVEYRLMARQVFTNISAGITTGKKEAEELMKQRDQLADIDFVKIDYAAYLQKTKINVTTADLENYIKQHPVMFKAEPSRNIGIVYFPSKPSPADDAATQKEINKLFSGGTDASGGTENFQNTKNDSMFIMANSDMPFNNQYSAPAQLPQTIQGQISTAAIGQTFGPYKEQNFYVVSKLLDKKTSDSTLSRHILIAFKGSPAGEGVTRSKEQAKKLADSIGAIVKATPAKFTEFIKMSNDPSSAAQGGSLGWTTPETPFVPEFLTYLANNPKGATGVVETQFGYHIINIEDKKAGAMSYKVANLVKEVKPSDATEAESDKKARRFIQQVQGKSFNDFVNIAKKGNYQFSNPKLAKRFDGQLQGLGTDKDEEILAWAFNKKRSKGDTEFFTVEGTGDKIVVYLNGKQEEGLADPESVRDQIEVIVKNKLAAKQISDKITGAKASNLDQIAKLFGSTKQTAQVNMLNPSVAGAMEPKVAGAAFGVTKGKLSNPIEGGTGVYVLIKKSETVNKQPGDLKQFTESITQRSASMFGQAWMKSLQDNADIEDYRIEIWNKLGNQQQ</sequence>
<dbReference type="InterPro" id="IPR046357">
    <property type="entry name" value="PPIase_dom_sf"/>
</dbReference>
<dbReference type="PROSITE" id="PS50198">
    <property type="entry name" value="PPIC_PPIASE_2"/>
    <property type="match status" value="2"/>
</dbReference>
<evidence type="ECO:0000256" key="2">
    <source>
        <dbReference type="ARBA" id="ARBA00022475"/>
    </source>
</evidence>
<evidence type="ECO:0000256" key="9">
    <source>
        <dbReference type="ARBA" id="ARBA00040743"/>
    </source>
</evidence>
<keyword evidence="3" id="KW-0997">Cell inner membrane</keyword>
<dbReference type="GO" id="GO:0005886">
    <property type="term" value="C:plasma membrane"/>
    <property type="evidence" value="ECO:0007669"/>
    <property type="project" value="UniProtKB-SubCell"/>
</dbReference>
<gene>
    <name evidence="13" type="ORF">DRF60_16025</name>
</gene>
<evidence type="ECO:0000256" key="6">
    <source>
        <dbReference type="ARBA" id="ARBA00023136"/>
    </source>
</evidence>
<evidence type="ECO:0000256" key="4">
    <source>
        <dbReference type="ARBA" id="ARBA00022692"/>
    </source>
</evidence>
<dbReference type="SUPFAM" id="SSF109998">
    <property type="entry name" value="Triger factor/SurA peptide-binding domain-like"/>
    <property type="match status" value="1"/>
</dbReference>
<keyword evidence="14" id="KW-1185">Reference proteome</keyword>
<dbReference type="OrthoDB" id="9812372at2"/>
<dbReference type="SUPFAM" id="SSF54534">
    <property type="entry name" value="FKBP-like"/>
    <property type="match status" value="1"/>
</dbReference>
<accession>A0A3D9DB31</accession>
<evidence type="ECO:0000256" key="8">
    <source>
        <dbReference type="ARBA" id="ARBA00038408"/>
    </source>
</evidence>
<feature type="domain" description="PpiC" evidence="12">
    <location>
        <begin position="570"/>
        <end position="662"/>
    </location>
</feature>
<evidence type="ECO:0000256" key="5">
    <source>
        <dbReference type="ARBA" id="ARBA00022989"/>
    </source>
</evidence>
<dbReference type="GO" id="GO:0003755">
    <property type="term" value="F:peptidyl-prolyl cis-trans isomerase activity"/>
    <property type="evidence" value="ECO:0007669"/>
    <property type="project" value="UniProtKB-KW"/>
</dbReference>
<dbReference type="PANTHER" id="PTHR47529:SF1">
    <property type="entry name" value="PERIPLASMIC CHAPERONE PPID"/>
    <property type="match status" value="1"/>
</dbReference>
<comment type="caution">
    <text evidence="13">The sequence shown here is derived from an EMBL/GenBank/DDBJ whole genome shotgun (WGS) entry which is preliminary data.</text>
</comment>
<reference evidence="13 14" key="1">
    <citation type="journal article" date="2010" name="Syst. Appl. Microbiol.">
        <title>Four new species of Chryseobacterium from the rhizosphere of coastal sand dune plants, Chryseobacterium elymi sp. nov., Chryseobacterium hagamense sp. nov., Chryseobacterium lathyri sp. nov. and Chryseobacterium rhizosphaerae sp. nov.</title>
        <authorList>
            <person name="Cho S.H."/>
            <person name="Lee K.S."/>
            <person name="Shin D.S."/>
            <person name="Han J.H."/>
            <person name="Park K.S."/>
            <person name="Lee C.H."/>
            <person name="Park K.H."/>
            <person name="Kim S.B."/>
        </authorList>
    </citation>
    <scope>NUCLEOTIDE SEQUENCE [LARGE SCALE GENOMIC DNA]</scope>
    <source>
        <strain evidence="13 14">KCTC 22547</strain>
    </source>
</reference>
<dbReference type="Gene3D" id="3.10.50.40">
    <property type="match status" value="1"/>
</dbReference>
<evidence type="ECO:0000256" key="7">
    <source>
        <dbReference type="ARBA" id="ARBA00023186"/>
    </source>
</evidence>
<evidence type="ECO:0000256" key="10">
    <source>
        <dbReference type="ARBA" id="ARBA00042775"/>
    </source>
</evidence>
<evidence type="ECO:0000256" key="3">
    <source>
        <dbReference type="ARBA" id="ARBA00022519"/>
    </source>
</evidence>
<comment type="subcellular location">
    <subcellularLocation>
        <location evidence="1">Cell inner membrane</location>
        <topology evidence="1">Single-pass type II membrane protein</topology>
        <orientation evidence="1">Periplasmic side</orientation>
    </subcellularLocation>
</comment>
<comment type="similarity">
    <text evidence="8">Belongs to the PpiD chaperone family.</text>
</comment>
<evidence type="ECO:0000256" key="1">
    <source>
        <dbReference type="ARBA" id="ARBA00004382"/>
    </source>
</evidence>
<evidence type="ECO:0000256" key="11">
    <source>
        <dbReference type="PROSITE-ProRule" id="PRU00278"/>
    </source>
</evidence>
<keyword evidence="5" id="KW-1133">Transmembrane helix</keyword>